<dbReference type="InterPro" id="IPR016024">
    <property type="entry name" value="ARM-type_fold"/>
</dbReference>
<dbReference type="PANTHER" id="PTHR41291">
    <property type="entry name" value="DNA ALKYLATION REPAIR PROTEIN"/>
    <property type="match status" value="1"/>
</dbReference>
<dbReference type="PANTHER" id="PTHR41291:SF1">
    <property type="entry name" value="DNA ALKYLATION REPAIR PROTEIN"/>
    <property type="match status" value="1"/>
</dbReference>
<dbReference type="Proteomes" id="UP000249873">
    <property type="component" value="Chromosome"/>
</dbReference>
<dbReference type="InterPro" id="IPR014825">
    <property type="entry name" value="DNA_alkylation"/>
</dbReference>
<dbReference type="EMBL" id="CP029480">
    <property type="protein sequence ID" value="AWV99329.1"/>
    <property type="molecule type" value="Genomic_DNA"/>
</dbReference>
<name>A0A2Z4GDE2_9BACT</name>
<keyword evidence="2" id="KW-1185">Reference proteome</keyword>
<evidence type="ECO:0000313" key="1">
    <source>
        <dbReference type="EMBL" id="AWV99329.1"/>
    </source>
</evidence>
<organism evidence="1 2">
    <name type="scientific">Arcticibacterium luteifluviistationis</name>
    <dbReference type="NCBI Taxonomy" id="1784714"/>
    <lineage>
        <taxon>Bacteria</taxon>
        <taxon>Pseudomonadati</taxon>
        <taxon>Bacteroidota</taxon>
        <taxon>Cytophagia</taxon>
        <taxon>Cytophagales</taxon>
        <taxon>Leadbetterellaceae</taxon>
        <taxon>Arcticibacterium</taxon>
    </lineage>
</organism>
<evidence type="ECO:0000313" key="2">
    <source>
        <dbReference type="Proteomes" id="UP000249873"/>
    </source>
</evidence>
<dbReference type="RefSeq" id="WP_111372648.1">
    <property type="nucleotide sequence ID" value="NZ_CP029480.1"/>
</dbReference>
<dbReference type="OrthoDB" id="1117222at2"/>
<dbReference type="Gene3D" id="1.25.10.90">
    <property type="match status" value="1"/>
</dbReference>
<accession>A0A2Z4GDE2</accession>
<dbReference type="AlphaFoldDB" id="A0A2Z4GDE2"/>
<dbReference type="Pfam" id="PF08713">
    <property type="entry name" value="DNA_alkylation"/>
    <property type="match status" value="1"/>
</dbReference>
<reference evidence="1 2" key="1">
    <citation type="submission" date="2018-05" db="EMBL/GenBank/DDBJ databases">
        <title>Complete genome sequence of Arcticibacterium luteifluviistationis SM1504T, a cytophagaceae bacterium isolated from Arctic surface seawater.</title>
        <authorList>
            <person name="Li Y."/>
            <person name="Qin Q.-L."/>
        </authorList>
    </citation>
    <scope>NUCLEOTIDE SEQUENCE [LARGE SCALE GENOMIC DNA]</scope>
    <source>
        <strain evidence="1 2">SM1504</strain>
    </source>
</reference>
<gene>
    <name evidence="1" type="ORF">DJ013_14620</name>
</gene>
<proteinExistence type="predicted"/>
<dbReference type="KEGG" id="als:DJ013_14620"/>
<dbReference type="SUPFAM" id="SSF48371">
    <property type="entry name" value="ARM repeat"/>
    <property type="match status" value="1"/>
</dbReference>
<protein>
    <submittedName>
        <fullName evidence="1">DNA alkylation repair protein</fullName>
    </submittedName>
</protein>
<dbReference type="CDD" id="cd06561">
    <property type="entry name" value="AlkD_like"/>
    <property type="match status" value="1"/>
</dbReference>
<sequence>MTYQEVIEELHALANPEKVQFKKEKFGIITSDALGVYHADLKILAKKIGADNELALKLFDSGIFEGRLLCSKIFKPKDITEALMETWLVTFENWEICDSFSMGLFSKSPFAVKKIREWSTREREFEKRAAFATLSSYCMADKKSENELFLSFLPIIEREATDERLYVKKAVNWALRSIGKRNIDLNKAAIGLSRELLKKESKVSKWIAKDALRELEKEGANILDYPRAIYRT</sequence>